<dbReference type="CDD" id="cd01392">
    <property type="entry name" value="HTH_LacI"/>
    <property type="match status" value="1"/>
</dbReference>
<dbReference type="InterPro" id="IPR000843">
    <property type="entry name" value="HTH_LacI"/>
</dbReference>
<dbReference type="InterPro" id="IPR028082">
    <property type="entry name" value="Peripla_BP_I"/>
</dbReference>
<keyword evidence="2 5" id="KW-0238">DNA-binding</keyword>
<sequence>MVRQGGRGGRSVTRRDVAERAGVSAAVVSYTLNGGAPVAPETAQRVLKAVAELGYRPNQAARALRSGSTRTLAFLTVDADDAIFTNPIFAEYVHAVQRAAASRGYALYTASTPGGGRARTMQELREFASRQVDGVVLLASSEQQLDPAELDAVGVPWVLVNTEEAPGGGNSIGADLFGGATVAMGHLVEHGYSSIGFVGDAPRSEPRRRAWREVCAEHGVEASPLFDVDFTREGGRQAALELADLSSPPRAVFVVSDRTALGVLRGLHECGVRVPEDVAVISFDGSWESAYAWPGLTSVRQPIEEMAAAAVDRLISPPEEASHQVFPVELIVRESCGAHA</sequence>
<dbReference type="SUPFAM" id="SSF47413">
    <property type="entry name" value="lambda repressor-like DNA-binding domains"/>
    <property type="match status" value="1"/>
</dbReference>
<dbReference type="SUPFAM" id="SSF53822">
    <property type="entry name" value="Periplasmic binding protein-like I"/>
    <property type="match status" value="1"/>
</dbReference>
<accession>A0ABW4LC24</accession>
<keyword evidence="6" id="KW-1185">Reference proteome</keyword>
<evidence type="ECO:0000313" key="5">
    <source>
        <dbReference type="EMBL" id="MFD1719636.1"/>
    </source>
</evidence>
<dbReference type="CDD" id="cd06267">
    <property type="entry name" value="PBP1_LacI_sugar_binding-like"/>
    <property type="match status" value="1"/>
</dbReference>
<dbReference type="Gene3D" id="3.40.50.2300">
    <property type="match status" value="2"/>
</dbReference>
<keyword evidence="1" id="KW-0805">Transcription regulation</keyword>
<reference evidence="6" key="1">
    <citation type="journal article" date="2019" name="Int. J. Syst. Evol. Microbiol.">
        <title>The Global Catalogue of Microorganisms (GCM) 10K type strain sequencing project: providing services to taxonomists for standard genome sequencing and annotation.</title>
        <authorList>
            <consortium name="The Broad Institute Genomics Platform"/>
            <consortium name="The Broad Institute Genome Sequencing Center for Infectious Disease"/>
            <person name="Wu L."/>
            <person name="Ma J."/>
        </authorList>
    </citation>
    <scope>NUCLEOTIDE SEQUENCE [LARGE SCALE GENOMIC DNA]</scope>
    <source>
        <strain evidence="6">JCM 17130</strain>
    </source>
</reference>
<name>A0ABW4LC24_9MICO</name>
<evidence type="ECO:0000259" key="4">
    <source>
        <dbReference type="PROSITE" id="PS50932"/>
    </source>
</evidence>
<dbReference type="Pfam" id="PF13377">
    <property type="entry name" value="Peripla_BP_3"/>
    <property type="match status" value="1"/>
</dbReference>
<dbReference type="PANTHER" id="PTHR30146">
    <property type="entry name" value="LACI-RELATED TRANSCRIPTIONAL REPRESSOR"/>
    <property type="match status" value="1"/>
</dbReference>
<protein>
    <submittedName>
        <fullName evidence="5">LacI family DNA-binding transcriptional regulator</fullName>
    </submittedName>
</protein>
<feature type="domain" description="HTH lacI-type" evidence="4">
    <location>
        <begin position="12"/>
        <end position="66"/>
    </location>
</feature>
<evidence type="ECO:0000313" key="6">
    <source>
        <dbReference type="Proteomes" id="UP001597277"/>
    </source>
</evidence>
<dbReference type="PANTHER" id="PTHR30146:SF109">
    <property type="entry name" value="HTH-TYPE TRANSCRIPTIONAL REGULATOR GALS"/>
    <property type="match status" value="1"/>
</dbReference>
<comment type="caution">
    <text evidence="5">The sequence shown here is derived from an EMBL/GenBank/DDBJ whole genome shotgun (WGS) entry which is preliminary data.</text>
</comment>
<dbReference type="EMBL" id="JBHUEE010000011">
    <property type="protein sequence ID" value="MFD1719636.1"/>
    <property type="molecule type" value="Genomic_DNA"/>
</dbReference>
<gene>
    <name evidence="5" type="ORF">ACFSE6_17460</name>
</gene>
<dbReference type="SMART" id="SM00354">
    <property type="entry name" value="HTH_LACI"/>
    <property type="match status" value="1"/>
</dbReference>
<keyword evidence="3" id="KW-0804">Transcription</keyword>
<dbReference type="Pfam" id="PF00356">
    <property type="entry name" value="LacI"/>
    <property type="match status" value="1"/>
</dbReference>
<dbReference type="InterPro" id="IPR046335">
    <property type="entry name" value="LacI/GalR-like_sensor"/>
</dbReference>
<dbReference type="Proteomes" id="UP001597277">
    <property type="component" value="Unassembled WGS sequence"/>
</dbReference>
<evidence type="ECO:0000256" key="2">
    <source>
        <dbReference type="ARBA" id="ARBA00023125"/>
    </source>
</evidence>
<organism evidence="5 6">
    <name type="scientific">Georgenia deserti</name>
    <dbReference type="NCBI Taxonomy" id="2093781"/>
    <lineage>
        <taxon>Bacteria</taxon>
        <taxon>Bacillati</taxon>
        <taxon>Actinomycetota</taxon>
        <taxon>Actinomycetes</taxon>
        <taxon>Micrococcales</taxon>
        <taxon>Bogoriellaceae</taxon>
        <taxon>Georgenia</taxon>
    </lineage>
</organism>
<dbReference type="GO" id="GO:0003677">
    <property type="term" value="F:DNA binding"/>
    <property type="evidence" value="ECO:0007669"/>
    <property type="project" value="UniProtKB-KW"/>
</dbReference>
<dbReference type="Gene3D" id="1.10.260.40">
    <property type="entry name" value="lambda repressor-like DNA-binding domains"/>
    <property type="match status" value="1"/>
</dbReference>
<proteinExistence type="predicted"/>
<evidence type="ECO:0000256" key="3">
    <source>
        <dbReference type="ARBA" id="ARBA00023163"/>
    </source>
</evidence>
<dbReference type="RefSeq" id="WP_388010329.1">
    <property type="nucleotide sequence ID" value="NZ_JBHUEE010000011.1"/>
</dbReference>
<dbReference type="InterPro" id="IPR010982">
    <property type="entry name" value="Lambda_DNA-bd_dom_sf"/>
</dbReference>
<dbReference type="PROSITE" id="PS50932">
    <property type="entry name" value="HTH_LACI_2"/>
    <property type="match status" value="1"/>
</dbReference>
<evidence type="ECO:0000256" key="1">
    <source>
        <dbReference type="ARBA" id="ARBA00023015"/>
    </source>
</evidence>